<dbReference type="EMBL" id="DVHN01000123">
    <property type="protein sequence ID" value="HIR89172.1"/>
    <property type="molecule type" value="Genomic_DNA"/>
</dbReference>
<dbReference type="InterPro" id="IPR041685">
    <property type="entry name" value="AAA_GajA/Old/RecF-like"/>
</dbReference>
<dbReference type="Proteomes" id="UP000824201">
    <property type="component" value="Unassembled WGS sequence"/>
</dbReference>
<sequence>MKIQHMRIENFKSIRQLELNEIDNAMILVGKNNTGKTSILDAILSVSGQYTISSNDFYDLNRNIEVEITMEITEEDLLLLHQQGVISKYKRLEVWKKDFCSRLPSYQNGRLTFTYIVNKNGTKRYFDGFKKNNNYIPLIVPKIHFIDHERNPEEIQEDILMAQRRESLVGLQENRCIFDKAKNCNTCFQCIGLIEQKTPKELTIMEAARLLEYKLYQLNLNAFAEKVNQCFHKNSVPSLDVQFAVRFAAQEIFRIETVIINKEREREDLLDTMSAGMKSIYILSLLEAYIKESNRMPCIIMMEDPEIYLHPQLQKVASEVLYRLSKKNQVIFSTHSPNMIFNFTSKQIRQVVLDHEYSTTVNQQANISKILNDMGYTANDLMGVSFVFIVEGKQDRNRLPLLLNHYYSEVMDQNGKLLRIAIIATNSCTNIKTYANLKYMNQVYIRDQFLMIRDGDGKDAAELKAQLCGYYKQRAKEDIGNLPRVSERNVLILKYYSFENYFLNPEIMTKIGVIPSEESFYDILWEKYQLYLKKLTSVKHMLEKTKISIQCKEDIKKYMEFFRIYVRGHNLFDIFYGRYKKEGETEILKTYIQNAPRSCFQDILEAIDSFIYFNGRKR</sequence>
<dbReference type="InterPro" id="IPR027417">
    <property type="entry name" value="P-loop_NTPase"/>
</dbReference>
<protein>
    <submittedName>
        <fullName evidence="2">AAA family ATPase</fullName>
    </submittedName>
</protein>
<accession>A0A9D1EF28</accession>
<dbReference type="InterPro" id="IPR051396">
    <property type="entry name" value="Bact_Antivir_Def_Nuclease"/>
</dbReference>
<feature type="domain" description="Endonuclease GajA/Old nuclease/RecF-like AAA" evidence="1">
    <location>
        <begin position="1"/>
        <end position="340"/>
    </location>
</feature>
<proteinExistence type="predicted"/>
<dbReference type="AlphaFoldDB" id="A0A9D1EF28"/>
<dbReference type="SUPFAM" id="SSF52540">
    <property type="entry name" value="P-loop containing nucleoside triphosphate hydrolases"/>
    <property type="match status" value="1"/>
</dbReference>
<name>A0A9D1EF28_9FIRM</name>
<dbReference type="PANTHER" id="PTHR43581:SF4">
    <property type="entry name" value="ATP_GTP PHOSPHATASE"/>
    <property type="match status" value="1"/>
</dbReference>
<evidence type="ECO:0000313" key="3">
    <source>
        <dbReference type="Proteomes" id="UP000824201"/>
    </source>
</evidence>
<evidence type="ECO:0000313" key="2">
    <source>
        <dbReference type="EMBL" id="HIR89172.1"/>
    </source>
</evidence>
<reference evidence="2" key="1">
    <citation type="submission" date="2020-10" db="EMBL/GenBank/DDBJ databases">
        <authorList>
            <person name="Gilroy R."/>
        </authorList>
    </citation>
    <scope>NUCLEOTIDE SEQUENCE</scope>
    <source>
        <strain evidence="2">ChiW13-3771</strain>
    </source>
</reference>
<dbReference type="Gene3D" id="3.40.50.300">
    <property type="entry name" value="P-loop containing nucleotide triphosphate hydrolases"/>
    <property type="match status" value="1"/>
</dbReference>
<comment type="caution">
    <text evidence="2">The sequence shown here is derived from an EMBL/GenBank/DDBJ whole genome shotgun (WGS) entry which is preliminary data.</text>
</comment>
<evidence type="ECO:0000259" key="1">
    <source>
        <dbReference type="Pfam" id="PF13175"/>
    </source>
</evidence>
<gene>
    <name evidence="2" type="ORF">IAC96_09500</name>
</gene>
<dbReference type="Pfam" id="PF13175">
    <property type="entry name" value="AAA_15"/>
    <property type="match status" value="1"/>
</dbReference>
<reference evidence="2" key="2">
    <citation type="journal article" date="2021" name="PeerJ">
        <title>Extensive microbial diversity within the chicken gut microbiome revealed by metagenomics and culture.</title>
        <authorList>
            <person name="Gilroy R."/>
            <person name="Ravi A."/>
            <person name="Getino M."/>
            <person name="Pursley I."/>
            <person name="Horton D.L."/>
            <person name="Alikhan N.F."/>
            <person name="Baker D."/>
            <person name="Gharbi K."/>
            <person name="Hall N."/>
            <person name="Watson M."/>
            <person name="Adriaenssens E.M."/>
            <person name="Foster-Nyarko E."/>
            <person name="Jarju S."/>
            <person name="Secka A."/>
            <person name="Antonio M."/>
            <person name="Oren A."/>
            <person name="Chaudhuri R.R."/>
            <person name="La Ragione R."/>
            <person name="Hildebrand F."/>
            <person name="Pallen M.J."/>
        </authorList>
    </citation>
    <scope>NUCLEOTIDE SEQUENCE</scope>
    <source>
        <strain evidence="2">ChiW13-3771</strain>
    </source>
</reference>
<dbReference type="PANTHER" id="PTHR43581">
    <property type="entry name" value="ATP/GTP PHOSPHATASE"/>
    <property type="match status" value="1"/>
</dbReference>
<organism evidence="2 3">
    <name type="scientific">Candidatus Fimimorpha faecalis</name>
    <dbReference type="NCBI Taxonomy" id="2840824"/>
    <lineage>
        <taxon>Bacteria</taxon>
        <taxon>Bacillati</taxon>
        <taxon>Bacillota</taxon>
        <taxon>Clostridia</taxon>
        <taxon>Eubacteriales</taxon>
        <taxon>Candidatus Fimimorpha</taxon>
    </lineage>
</organism>